<dbReference type="Proteomes" id="UP000002059">
    <property type="component" value="Partially assembled WGS sequence"/>
</dbReference>
<feature type="compositionally biased region" description="Low complexity" evidence="1">
    <location>
        <begin position="730"/>
        <end position="750"/>
    </location>
</feature>
<dbReference type="KEGG" id="pbl:PAAG_11027"/>
<dbReference type="eggNOG" id="KOG1659">
    <property type="taxonomic scope" value="Eukaryota"/>
</dbReference>
<evidence type="ECO:0000313" key="2">
    <source>
        <dbReference type="EMBL" id="KGQ02078.1"/>
    </source>
</evidence>
<organism evidence="2 3">
    <name type="scientific">Paracoccidioides lutzii (strain ATCC MYA-826 / Pb01)</name>
    <name type="common">Paracoccidioides brasiliensis</name>
    <dbReference type="NCBI Taxonomy" id="502779"/>
    <lineage>
        <taxon>Eukaryota</taxon>
        <taxon>Fungi</taxon>
        <taxon>Dikarya</taxon>
        <taxon>Ascomycota</taxon>
        <taxon>Pezizomycotina</taxon>
        <taxon>Eurotiomycetes</taxon>
        <taxon>Eurotiomycetidae</taxon>
        <taxon>Onygenales</taxon>
        <taxon>Ajellomycetaceae</taxon>
        <taxon>Paracoccidioides</taxon>
    </lineage>
</organism>
<keyword evidence="3" id="KW-1185">Reference proteome</keyword>
<dbReference type="EMBL" id="KN293992">
    <property type="protein sequence ID" value="KGQ02078.1"/>
    <property type="molecule type" value="Genomic_DNA"/>
</dbReference>
<proteinExistence type="predicted"/>
<dbReference type="Pfam" id="PF10257">
    <property type="entry name" value="RAI16-like"/>
    <property type="match status" value="1"/>
</dbReference>
<dbReference type="HOGENOM" id="CLU_004692_1_0_1"/>
<dbReference type="AlphaFoldDB" id="A0A0A2V3M4"/>
<feature type="compositionally biased region" description="Polar residues" evidence="1">
    <location>
        <begin position="701"/>
        <end position="715"/>
    </location>
</feature>
<feature type="region of interest" description="Disordered" evidence="1">
    <location>
        <begin position="785"/>
        <end position="807"/>
    </location>
</feature>
<feature type="region of interest" description="Disordered" evidence="1">
    <location>
        <begin position="691"/>
        <end position="770"/>
    </location>
</feature>
<gene>
    <name evidence="2" type="ORF">PAAG_11027</name>
</gene>
<dbReference type="OMA" id="DHAQEFH"/>
<evidence type="ECO:0008006" key="4">
    <source>
        <dbReference type="Google" id="ProtNLM"/>
    </source>
</evidence>
<dbReference type="PANTHER" id="PTHR21705:SF11">
    <property type="entry name" value="FHIP FAMILY PROTEIN CG3558"/>
    <property type="match status" value="1"/>
</dbReference>
<evidence type="ECO:0000256" key="1">
    <source>
        <dbReference type="SAM" id="MobiDB-lite"/>
    </source>
</evidence>
<protein>
    <recommendedName>
        <fullName evidence="4">DNA polymerase epsilon subunit C</fullName>
    </recommendedName>
</protein>
<dbReference type="SUPFAM" id="SSF48371">
    <property type="entry name" value="ARM repeat"/>
    <property type="match status" value="1"/>
</dbReference>
<dbReference type="InterPro" id="IPR016024">
    <property type="entry name" value="ARM-type_fold"/>
</dbReference>
<accession>A0A0A2V3M4</accession>
<sequence length="866" mass="95751">MDFWSRLIGGSGLSPSKGFRGNSAADRLSAFKHACNTLDQIWRSAPTASGDAAAIPQVRNCLHRLNSVLSDESRGPAPHPCQAFAATSQVYLTVTKLALSSCDPGVISSAAILFNTLIDAEVEGIVDNRIFARALVDLVRRAGSAGEEGEGRLVELLFGVANNIRLRPAILSAWFFPKNYGNRKLEVIESGNEFAGATRKDDFPFFYLLIDYVHHEGRSGDFARTGLLYIIETASRSKELERWLIESDLATLMATGLGALYSQLNRNLLFSRRDDESIPRIIALSDHAPEEAAARPKLGTHMDAFLSYLLFWQDTIDHCKSTEVNDTLLDHFQVLFLQQLLYPSLLESSDVDGGSTSAVLTYLCRILESIDQPDLVHRILHFLLASSSGVEPAIQIPKEKLRMSLSRRKSLDLLASFAEASAKPSPELFNLVDLVLMSIGSKNTPTVVATLQLISVIFQRHHIFASSLIKTVYRPEGSVQMRSIGALNAELQHFVSLAKLILEDPFLDQSYQNYLLDASAILELRTPVLPLIGSIATDPPRDSLLLLHTNDDIFREMASRLESFFTNSVVMNLALTDAITGLATSNFVSLDGWLLVEPHNYEHQASDPSSIGFPHQEIDPSGKLNHIFNYFSCTPSALPLVPRIIRKLVLRIEQWRLEIPDFDILVAARRYLLHSGNTNEAEIDEEYIAKFSASPPGPASERQSQNTTRVGTGSDSPRGRKTSLFERTDSSPSRRSGNSGSRSLFSSPLRDSSQKQASSRPVSATHSSLAADDLRRRLATPMKVDLSVDSSDNEVSETDSLNSPSAHSRLETIGDQAHLKEHSHPNDHVTLGHILTNVIILYEFILELTALVQVRTTLFQELKFET</sequence>
<dbReference type="VEuPathDB" id="FungiDB:PAAG_11027"/>
<dbReference type="STRING" id="502779.A0A0A2V3M4"/>
<dbReference type="OrthoDB" id="5350595at2759"/>
<dbReference type="InterPro" id="IPR019384">
    <property type="entry name" value="FHIP"/>
</dbReference>
<reference evidence="2 3" key="1">
    <citation type="journal article" date="2011" name="PLoS Genet.">
        <title>Comparative genomic analysis of human fungal pathogens causing paracoccidioidomycosis.</title>
        <authorList>
            <person name="Desjardins C.A."/>
            <person name="Champion M.D."/>
            <person name="Holder J.W."/>
            <person name="Muszewska A."/>
            <person name="Goldberg J."/>
            <person name="Bailao A.M."/>
            <person name="Brigido M.M."/>
            <person name="Ferreira M.E."/>
            <person name="Garcia A.M."/>
            <person name="Grynberg M."/>
            <person name="Gujja S."/>
            <person name="Heiman D.I."/>
            <person name="Henn M.R."/>
            <person name="Kodira C.D."/>
            <person name="Leon-Narvaez H."/>
            <person name="Longo L.V."/>
            <person name="Ma L.J."/>
            <person name="Malavazi I."/>
            <person name="Matsuo A.L."/>
            <person name="Morais F.V."/>
            <person name="Pereira M."/>
            <person name="Rodriguez-Brito S."/>
            <person name="Sakthikumar S."/>
            <person name="Salem-Izacc S.M."/>
            <person name="Sykes S.M."/>
            <person name="Teixeira M.M."/>
            <person name="Vallejo M.C."/>
            <person name="Walter M.E."/>
            <person name="Yandava C."/>
            <person name="Young S."/>
            <person name="Zeng Q."/>
            <person name="Zucker J."/>
            <person name="Felipe M.S."/>
            <person name="Goldman G.H."/>
            <person name="Haas B.J."/>
            <person name="McEwen J.G."/>
            <person name="Nino-Vega G."/>
            <person name="Puccia R."/>
            <person name="San-Blas G."/>
            <person name="Soares C.M."/>
            <person name="Birren B.W."/>
            <person name="Cuomo C.A."/>
        </authorList>
    </citation>
    <scope>NUCLEOTIDE SEQUENCE [LARGE SCALE GENOMIC DNA]</scope>
    <source>
        <strain evidence="3">ATCC MYA-826 / Pb01</strain>
    </source>
</reference>
<dbReference type="GeneID" id="26970172"/>
<name>A0A0A2V3M4_PARBA</name>
<feature type="compositionally biased region" description="Polar residues" evidence="1">
    <location>
        <begin position="754"/>
        <end position="768"/>
    </location>
</feature>
<evidence type="ECO:0000313" key="3">
    <source>
        <dbReference type="Proteomes" id="UP000002059"/>
    </source>
</evidence>
<dbReference type="PANTHER" id="PTHR21705">
    <property type="entry name" value="RAI16 PROTEIN-RELATED"/>
    <property type="match status" value="1"/>
</dbReference>
<dbReference type="RefSeq" id="XP_015703544.1">
    <property type="nucleotide sequence ID" value="XM_015846740.1"/>
</dbReference>